<protein>
    <submittedName>
        <fullName evidence="9">2Fe-2S iron-sulfur cluster binding domain-containing protein</fullName>
    </submittedName>
    <submittedName>
        <fullName evidence="8">Carbon-monoxide dehydrogenase medium subunit</fullName>
        <ecNumber evidence="8">1.2.7.4</ecNumber>
    </submittedName>
</protein>
<dbReference type="SUPFAM" id="SSF56176">
    <property type="entry name" value="FAD-binding/transporter-associated domain-like"/>
    <property type="match status" value="1"/>
</dbReference>
<dbReference type="Pfam" id="PF00941">
    <property type="entry name" value="FAD_binding_5"/>
    <property type="match status" value="1"/>
</dbReference>
<dbReference type="InterPro" id="IPR016167">
    <property type="entry name" value="FAD-bd_PCMH_sub1"/>
</dbReference>
<dbReference type="InterPro" id="IPR016166">
    <property type="entry name" value="FAD-bd_PCMH"/>
</dbReference>
<evidence type="ECO:0000313" key="11">
    <source>
        <dbReference type="Proteomes" id="UP000582213"/>
    </source>
</evidence>
<dbReference type="InterPro" id="IPR002888">
    <property type="entry name" value="2Fe-2S-bd"/>
</dbReference>
<dbReference type="KEGG" id="soh:D1869_14880"/>
<evidence type="ECO:0000259" key="6">
    <source>
        <dbReference type="PROSITE" id="PS51085"/>
    </source>
</evidence>
<dbReference type="InterPro" id="IPR016169">
    <property type="entry name" value="FAD-bd_PCMH_sub2"/>
</dbReference>
<feature type="domain" description="FAD-binding PCMH-type" evidence="7">
    <location>
        <begin position="6"/>
        <end position="172"/>
    </location>
</feature>
<organism evidence="9 10">
    <name type="scientific">Sulfurisphaera ohwakuensis</name>
    <dbReference type="NCBI Taxonomy" id="69656"/>
    <lineage>
        <taxon>Archaea</taxon>
        <taxon>Thermoproteota</taxon>
        <taxon>Thermoprotei</taxon>
        <taxon>Sulfolobales</taxon>
        <taxon>Sulfolobaceae</taxon>
        <taxon>Sulfurisphaera</taxon>
    </lineage>
</organism>
<dbReference type="InterPro" id="IPR036318">
    <property type="entry name" value="FAD-bd_PCMH-like_sf"/>
</dbReference>
<dbReference type="GO" id="GO:0051537">
    <property type="term" value="F:2 iron, 2 sulfur cluster binding"/>
    <property type="evidence" value="ECO:0007669"/>
    <property type="project" value="UniProtKB-KW"/>
</dbReference>
<evidence type="ECO:0000313" key="8">
    <source>
        <dbReference type="EMBL" id="MBB5253686.1"/>
    </source>
</evidence>
<dbReference type="Gene3D" id="3.30.465.10">
    <property type="match status" value="1"/>
</dbReference>
<dbReference type="SUPFAM" id="SSF54292">
    <property type="entry name" value="2Fe-2S ferredoxin-like"/>
    <property type="match status" value="1"/>
</dbReference>
<keyword evidence="10" id="KW-1185">Reference proteome</keyword>
<dbReference type="GO" id="GO:0071949">
    <property type="term" value="F:FAD binding"/>
    <property type="evidence" value="ECO:0007669"/>
    <property type="project" value="InterPro"/>
</dbReference>
<dbReference type="Gene3D" id="1.10.150.120">
    <property type="entry name" value="[2Fe-2S]-binding domain"/>
    <property type="match status" value="1"/>
</dbReference>
<dbReference type="InterPro" id="IPR001041">
    <property type="entry name" value="2Fe-2S_ferredoxin-type"/>
</dbReference>
<dbReference type="RefSeq" id="WP_156015823.1">
    <property type="nucleotide sequence ID" value="NZ_CP045484.1"/>
</dbReference>
<dbReference type="InterPro" id="IPR006058">
    <property type="entry name" value="2Fe2S_fd_BS"/>
</dbReference>
<dbReference type="Gene3D" id="3.10.20.30">
    <property type="match status" value="1"/>
</dbReference>
<keyword evidence="3 8" id="KW-0560">Oxidoreductase</keyword>
<keyword evidence="4" id="KW-0408">Iron</keyword>
<dbReference type="Pfam" id="PF01799">
    <property type="entry name" value="Fer2_2"/>
    <property type="match status" value="1"/>
</dbReference>
<dbReference type="PROSITE" id="PS51387">
    <property type="entry name" value="FAD_PCMH"/>
    <property type="match status" value="1"/>
</dbReference>
<dbReference type="SUPFAM" id="SSF55447">
    <property type="entry name" value="CO dehydrogenase flavoprotein C-terminal domain-like"/>
    <property type="match status" value="1"/>
</dbReference>
<dbReference type="EMBL" id="JACHFY010000006">
    <property type="protein sequence ID" value="MBB5253686.1"/>
    <property type="molecule type" value="Genomic_DNA"/>
</dbReference>
<dbReference type="SMART" id="SM01092">
    <property type="entry name" value="CO_deh_flav_C"/>
    <property type="match status" value="1"/>
</dbReference>
<dbReference type="InterPro" id="IPR051452">
    <property type="entry name" value="Diverse_Oxidoreductases"/>
</dbReference>
<proteinExistence type="predicted"/>
<dbReference type="CDD" id="cd00207">
    <property type="entry name" value="fer2"/>
    <property type="match status" value="1"/>
</dbReference>
<dbReference type="InterPro" id="IPR036683">
    <property type="entry name" value="CO_DH_flav_C_dom_sf"/>
</dbReference>
<dbReference type="PROSITE" id="PS51085">
    <property type="entry name" value="2FE2S_FER_2"/>
    <property type="match status" value="1"/>
</dbReference>
<evidence type="ECO:0000256" key="3">
    <source>
        <dbReference type="ARBA" id="ARBA00023002"/>
    </source>
</evidence>
<dbReference type="GO" id="GO:0043885">
    <property type="term" value="F:anaerobic carbon-monoxide dehydrogenase activity"/>
    <property type="evidence" value="ECO:0007669"/>
    <property type="project" value="UniProtKB-EC"/>
</dbReference>
<dbReference type="EMBL" id="CP045484">
    <property type="protein sequence ID" value="QGR18331.1"/>
    <property type="molecule type" value="Genomic_DNA"/>
</dbReference>
<dbReference type="SUPFAM" id="SSF47741">
    <property type="entry name" value="CO dehydrogenase ISP C-domain like"/>
    <property type="match status" value="1"/>
</dbReference>
<dbReference type="Gene3D" id="3.30.43.10">
    <property type="entry name" value="Uridine Diphospho-n-acetylenolpyruvylglucosamine Reductase, domain 2"/>
    <property type="match status" value="1"/>
</dbReference>
<keyword evidence="5" id="KW-0411">Iron-sulfur</keyword>
<dbReference type="PANTHER" id="PTHR44379">
    <property type="entry name" value="OXIDOREDUCTASE WITH IRON-SULFUR SUBUNIT"/>
    <property type="match status" value="1"/>
</dbReference>
<feature type="domain" description="2Fe-2S ferredoxin-type" evidence="6">
    <location>
        <begin position="291"/>
        <end position="366"/>
    </location>
</feature>
<reference evidence="9 10" key="1">
    <citation type="submission" date="2019-10" db="EMBL/GenBank/DDBJ databases">
        <title>Genome Sequences from Six Type Strain Members of the Archaeal Family Sulfolobaceae: Acidianus ambivalens, Acidianus infernus, Metallosphaera prunae, Stygiolobus azoricus, Sulfolobus metallicus, and Sulfurisphaera ohwakuensis.</title>
        <authorList>
            <person name="Counts J.A."/>
            <person name="Kelly R.M."/>
        </authorList>
    </citation>
    <scope>NUCLEOTIDE SEQUENCE [LARGE SCALE GENOMIC DNA]</scope>
    <source>
        <strain evidence="9 10">TA-1</strain>
    </source>
</reference>
<evidence type="ECO:0000259" key="7">
    <source>
        <dbReference type="PROSITE" id="PS51387"/>
    </source>
</evidence>
<dbReference type="GO" id="GO:0046872">
    <property type="term" value="F:metal ion binding"/>
    <property type="evidence" value="ECO:0007669"/>
    <property type="project" value="UniProtKB-KW"/>
</dbReference>
<keyword evidence="1" id="KW-0001">2Fe-2S</keyword>
<evidence type="ECO:0000313" key="9">
    <source>
        <dbReference type="EMBL" id="QGR18331.1"/>
    </source>
</evidence>
<dbReference type="Pfam" id="PF00111">
    <property type="entry name" value="Fer2"/>
    <property type="match status" value="1"/>
</dbReference>
<dbReference type="Proteomes" id="UP000582213">
    <property type="component" value="Unassembled WGS sequence"/>
</dbReference>
<evidence type="ECO:0000256" key="1">
    <source>
        <dbReference type="ARBA" id="ARBA00022714"/>
    </source>
</evidence>
<dbReference type="InterPro" id="IPR036010">
    <property type="entry name" value="2Fe-2S_ferredoxin-like_sf"/>
</dbReference>
<dbReference type="InterPro" id="IPR012675">
    <property type="entry name" value="Beta-grasp_dom_sf"/>
</dbReference>
<dbReference type="AlphaFoldDB" id="A0A650CKC8"/>
<dbReference type="EC" id="1.2.7.4" evidence="8"/>
<accession>A0A650CKC8</accession>
<dbReference type="Proteomes" id="UP000427373">
    <property type="component" value="Chromosome"/>
</dbReference>
<dbReference type="InterPro" id="IPR005107">
    <property type="entry name" value="CO_DH_flav_C"/>
</dbReference>
<keyword evidence="2" id="KW-0479">Metal-binding</keyword>
<dbReference type="GeneID" id="42802557"/>
<gene>
    <name evidence="9" type="ORF">D1869_14880</name>
    <name evidence="8" type="ORF">HNQ62_001456</name>
</gene>
<evidence type="ECO:0000313" key="10">
    <source>
        <dbReference type="Proteomes" id="UP000427373"/>
    </source>
</evidence>
<dbReference type="OrthoDB" id="37184at2157"/>
<dbReference type="InterPro" id="IPR002346">
    <property type="entry name" value="Mopterin_DH_FAD-bd"/>
</dbReference>
<name>A0A650CKC8_SULOH</name>
<dbReference type="InterPro" id="IPR036884">
    <property type="entry name" value="2Fe-2S-bd_dom_sf"/>
</dbReference>
<sequence length="437" mass="48867">MSFVLGIPKKFKYIKVNSLDEALELLRDGSKVLAGGQSLLPLLKLRILDVDTLIDIKNLDLRGVKENEKEIEIYSLTTHNEVASKVKLLSKAAFTIADFQVRNKGTIGGSLAHADPSSNYYPALLTLDAKVKVKSKKGEREIKVSDLYLSPYTTSIREDEIITSIIIPKKKELNFTYEVYKRGGSAYPTAIVAVAIEGNKYKVSFGGITEKPTLFEGKVEGESTIKNVIERLRKEKIISDIHADSSTRLKIAERLFVNAFLKALKGVSDKLDIPNIENKWKSDMIRGEETVTVRMKVNDFEVEDEVEPRTLLLDFLRRNGYKEVKRGCDEGKCGACTVIINGKAVKSCLTLAVEVAGSDIRTVKGLSDIKPIKDSFLENFAMQCGYCTHGFLMVTYDYLKRVGKKDDELLKYSIKNICRCTGYFNIIKAIKSSSLSQ</sequence>
<dbReference type="PANTHER" id="PTHR44379:SF5">
    <property type="entry name" value="OXIDOREDUCTASE WITH IRON-SULFUR SUBUNIT"/>
    <property type="match status" value="1"/>
</dbReference>
<reference evidence="8 11" key="2">
    <citation type="submission" date="2020-08" db="EMBL/GenBank/DDBJ databases">
        <title>Genomic Encyclopedia of Type Strains, Phase IV (KMG-IV): sequencing the most valuable type-strain genomes for metagenomic binning, comparative biology and taxonomic classification.</title>
        <authorList>
            <person name="Goeker M."/>
        </authorList>
    </citation>
    <scope>NUCLEOTIDE SEQUENCE [LARGE SCALE GENOMIC DNA]</scope>
    <source>
        <strain evidence="8 11">DSM 12421</strain>
    </source>
</reference>
<evidence type="ECO:0000256" key="5">
    <source>
        <dbReference type="ARBA" id="ARBA00023014"/>
    </source>
</evidence>
<evidence type="ECO:0000256" key="4">
    <source>
        <dbReference type="ARBA" id="ARBA00023004"/>
    </source>
</evidence>
<dbReference type="PROSITE" id="PS00197">
    <property type="entry name" value="2FE2S_FER_1"/>
    <property type="match status" value="1"/>
</dbReference>
<evidence type="ECO:0000256" key="2">
    <source>
        <dbReference type="ARBA" id="ARBA00022723"/>
    </source>
</evidence>